<dbReference type="InterPro" id="IPR050331">
    <property type="entry name" value="Zinc_finger"/>
</dbReference>
<feature type="domain" description="C2H2-type" evidence="13">
    <location>
        <begin position="431"/>
        <end position="460"/>
    </location>
</feature>
<dbReference type="PROSITE" id="PS00028">
    <property type="entry name" value="ZINC_FINGER_C2H2_1"/>
    <property type="match status" value="4"/>
</dbReference>
<evidence type="ECO:0000256" key="11">
    <source>
        <dbReference type="PROSITE-ProRule" id="PRU01263"/>
    </source>
</evidence>
<feature type="binding site" evidence="11">
    <location>
        <position position="17"/>
    </location>
    <ligand>
        <name>Zn(2+)</name>
        <dbReference type="ChEBI" id="CHEBI:29105"/>
    </ligand>
</feature>
<dbReference type="OMA" id="VEYIVCD"/>
<reference evidence="15 17" key="1">
    <citation type="journal article" date="2010" name="BMC Genomics">
        <title>Combination of measures distinguishes pre-miRNAs from other stem-loops in the genome of the newly sequenced Anopheles darlingi.</title>
        <authorList>
            <person name="Mendes N.D."/>
            <person name="Freitas A.T."/>
            <person name="Vasconcelos A.T."/>
            <person name="Sagot M.F."/>
        </authorList>
    </citation>
    <scope>NUCLEOTIDE SEQUENCE</scope>
</reference>
<proteinExistence type="predicted"/>
<dbReference type="Gene3D" id="3.40.1800.20">
    <property type="match status" value="1"/>
</dbReference>
<dbReference type="EnsemblMetazoa" id="ADAC006782-RA">
    <property type="protein sequence ID" value="ADAC006782-PA"/>
    <property type="gene ID" value="ADAC006782"/>
</dbReference>
<evidence type="ECO:0000313" key="15">
    <source>
        <dbReference type="EMBL" id="ETN61555.1"/>
    </source>
</evidence>
<evidence type="ECO:0000313" key="17">
    <source>
        <dbReference type="Proteomes" id="UP000000673"/>
    </source>
</evidence>
<dbReference type="Proteomes" id="UP000000673">
    <property type="component" value="Unassembled WGS sequence"/>
</dbReference>
<dbReference type="PANTHER" id="PTHR16515:SF49">
    <property type="entry name" value="GASTRULA ZINC FINGER PROTEIN XLCGF49.1-LIKE-RELATED"/>
    <property type="match status" value="1"/>
</dbReference>
<dbReference type="HOGENOM" id="CLU_530208_0_0_1"/>
<evidence type="ECO:0000256" key="1">
    <source>
        <dbReference type="ARBA" id="ARBA00004123"/>
    </source>
</evidence>
<protein>
    <recommendedName>
        <fullName evidence="18">C2h2-type zn-finger protein</fullName>
    </recommendedName>
</protein>
<feature type="domain" description="C2H2-type" evidence="13">
    <location>
        <begin position="405"/>
        <end position="432"/>
    </location>
</feature>
<accession>W5JF95</accession>
<dbReference type="FunFam" id="3.30.160.60:FF:000478">
    <property type="entry name" value="Zinc finger protein 133"/>
    <property type="match status" value="1"/>
</dbReference>
<feature type="binding site" evidence="11">
    <location>
        <position position="59"/>
    </location>
    <ligand>
        <name>Zn(2+)</name>
        <dbReference type="ChEBI" id="CHEBI:29105"/>
    </ligand>
</feature>
<dbReference type="Pfam" id="PF07776">
    <property type="entry name" value="zf-AD"/>
    <property type="match status" value="1"/>
</dbReference>
<evidence type="ECO:0000256" key="9">
    <source>
        <dbReference type="ARBA" id="ARBA00023242"/>
    </source>
</evidence>
<dbReference type="SUPFAM" id="SSF57667">
    <property type="entry name" value="beta-beta-alpha zinc fingers"/>
    <property type="match status" value="3"/>
</dbReference>
<gene>
    <name evidence="15" type="ORF">AND_006782</name>
</gene>
<evidence type="ECO:0000256" key="4">
    <source>
        <dbReference type="ARBA" id="ARBA00022771"/>
    </source>
</evidence>
<dbReference type="SMART" id="SM00868">
    <property type="entry name" value="zf-AD"/>
    <property type="match status" value="1"/>
</dbReference>
<evidence type="ECO:0000259" key="14">
    <source>
        <dbReference type="PROSITE" id="PS51915"/>
    </source>
</evidence>
<dbReference type="GO" id="GO:0010468">
    <property type="term" value="P:regulation of gene expression"/>
    <property type="evidence" value="ECO:0007669"/>
    <property type="project" value="TreeGrafter"/>
</dbReference>
<feature type="compositionally biased region" description="Polar residues" evidence="12">
    <location>
        <begin position="369"/>
        <end position="386"/>
    </location>
</feature>
<evidence type="ECO:0000256" key="6">
    <source>
        <dbReference type="ARBA" id="ARBA00023015"/>
    </source>
</evidence>
<evidence type="ECO:0000256" key="3">
    <source>
        <dbReference type="ARBA" id="ARBA00022737"/>
    </source>
</evidence>
<evidence type="ECO:0000259" key="13">
    <source>
        <dbReference type="PROSITE" id="PS50157"/>
    </source>
</evidence>
<dbReference type="FunFam" id="3.30.160.60:FF:000100">
    <property type="entry name" value="Zinc finger 45-like"/>
    <property type="match status" value="1"/>
</dbReference>
<feature type="domain" description="ZAD" evidence="14">
    <location>
        <begin position="12"/>
        <end position="83"/>
    </location>
</feature>
<feature type="binding site" evidence="11">
    <location>
        <position position="56"/>
    </location>
    <ligand>
        <name>Zn(2+)</name>
        <dbReference type="ChEBI" id="CHEBI:29105"/>
    </ligand>
</feature>
<keyword evidence="5 11" id="KW-0862">Zinc</keyword>
<dbReference type="InterPro" id="IPR012934">
    <property type="entry name" value="Znf_AD"/>
</dbReference>
<evidence type="ECO:0000256" key="7">
    <source>
        <dbReference type="ARBA" id="ARBA00023125"/>
    </source>
</evidence>
<reference evidence="15" key="3">
    <citation type="journal article" date="2013" name="Nucleic Acids Res.">
        <title>The genome of Anopheles darlingi, the main neotropical malaria vector.</title>
        <authorList>
            <person name="Marinotti O."/>
            <person name="Cerqueira G.C."/>
            <person name="de Almeida L.G."/>
            <person name="Ferro M.I."/>
            <person name="Loreto E.L."/>
            <person name="Zaha A."/>
            <person name="Teixeira S.M."/>
            <person name="Wespiser A.R."/>
            <person name="Almeida E Silva A."/>
            <person name="Schlindwein A.D."/>
            <person name="Pacheco A.C."/>
            <person name="Silva A.L."/>
            <person name="Graveley B.R."/>
            <person name="Walenz B.P."/>
            <person name="Lima Bde A."/>
            <person name="Ribeiro C.A."/>
            <person name="Nunes-Silva C.G."/>
            <person name="de Carvalho C.R."/>
            <person name="Soares C.M."/>
            <person name="de Menezes C.B."/>
            <person name="Matiolli C."/>
            <person name="Caffrey D."/>
            <person name="Araujo D.A."/>
            <person name="de Oliveira D.M."/>
            <person name="Golenbock D."/>
            <person name="Grisard E.C."/>
            <person name="Fantinatti-Garboggini F."/>
            <person name="de Carvalho F.M."/>
            <person name="Barcellos F.G."/>
            <person name="Prosdocimi F."/>
            <person name="May G."/>
            <person name="Azevedo Junior G.M."/>
            <person name="Guimaraes G.M."/>
            <person name="Goldman G.H."/>
            <person name="Padilha I.Q."/>
            <person name="Batista Jda S."/>
            <person name="Ferro J.A."/>
            <person name="Ribeiro J.M."/>
            <person name="Fietto J.L."/>
            <person name="Dabbas K.M."/>
            <person name="Cerdeira L."/>
            <person name="Agnez-Lima L.F."/>
            <person name="Brocchi M."/>
            <person name="de Carvalho M.O."/>
            <person name="Teixeira Mde M."/>
            <person name="Diniz Maia Mde M."/>
            <person name="Goldman M.H."/>
            <person name="Cruz Schneider M.P."/>
            <person name="Felipe M.S."/>
            <person name="Hungria M."/>
            <person name="Nicolas M.F."/>
            <person name="Pereira M."/>
            <person name="Montes M.A."/>
            <person name="Cantao M.E."/>
            <person name="Vincentz M."/>
            <person name="Rafael M.S."/>
            <person name="Silverman N."/>
            <person name="Stoco P.H."/>
            <person name="Souza R.C."/>
            <person name="Vicentini R."/>
            <person name="Gazzinelli R.T."/>
            <person name="Neves Rde O."/>
            <person name="Silva R."/>
            <person name="Astolfi-Filho S."/>
            <person name="Maciel T.E."/>
            <person name="Urmenyi T.P."/>
            <person name="Tadei W.P."/>
            <person name="Camargo E.P."/>
            <person name="de Vasconcelos A.T."/>
        </authorList>
    </citation>
    <scope>NUCLEOTIDE SEQUENCE</scope>
</reference>
<evidence type="ECO:0000313" key="16">
    <source>
        <dbReference type="EnsemblMetazoa" id="ADAC006782-PA"/>
    </source>
</evidence>
<evidence type="ECO:0000256" key="10">
    <source>
        <dbReference type="PROSITE-ProRule" id="PRU00042"/>
    </source>
</evidence>
<dbReference type="EMBL" id="ADMH02001648">
    <property type="protein sequence ID" value="ETN61555.1"/>
    <property type="molecule type" value="Genomic_DNA"/>
</dbReference>
<evidence type="ECO:0000256" key="12">
    <source>
        <dbReference type="SAM" id="MobiDB-lite"/>
    </source>
</evidence>
<reference evidence="16" key="4">
    <citation type="submission" date="2015-06" db="UniProtKB">
        <authorList>
            <consortium name="EnsemblMetazoa"/>
        </authorList>
    </citation>
    <scope>IDENTIFICATION</scope>
</reference>
<dbReference type="InterPro" id="IPR013087">
    <property type="entry name" value="Znf_C2H2_type"/>
</dbReference>
<dbReference type="PANTHER" id="PTHR16515">
    <property type="entry name" value="PR DOMAIN ZINC FINGER PROTEIN"/>
    <property type="match status" value="1"/>
</dbReference>
<evidence type="ECO:0000256" key="5">
    <source>
        <dbReference type="ARBA" id="ARBA00022833"/>
    </source>
</evidence>
<dbReference type="Gene3D" id="3.30.160.60">
    <property type="entry name" value="Classic Zinc Finger"/>
    <property type="match status" value="4"/>
</dbReference>
<dbReference type="GO" id="GO:0003677">
    <property type="term" value="F:DNA binding"/>
    <property type="evidence" value="ECO:0007669"/>
    <property type="project" value="UniProtKB-KW"/>
</dbReference>
<dbReference type="SUPFAM" id="SSF57716">
    <property type="entry name" value="Glucocorticoid receptor-like (DNA-binding domain)"/>
    <property type="match status" value="1"/>
</dbReference>
<keyword evidence="2 11" id="KW-0479">Metal-binding</keyword>
<dbReference type="GO" id="GO:0005634">
    <property type="term" value="C:nucleus"/>
    <property type="evidence" value="ECO:0007669"/>
    <property type="project" value="UniProtKB-SubCell"/>
</dbReference>
<keyword evidence="3" id="KW-0677">Repeat</keyword>
<dbReference type="SMART" id="SM00355">
    <property type="entry name" value="ZnF_C2H2"/>
    <property type="match status" value="5"/>
</dbReference>
<dbReference type="eggNOG" id="KOG1721">
    <property type="taxonomic scope" value="Eukaryota"/>
</dbReference>
<feature type="domain" description="C2H2-type" evidence="13">
    <location>
        <begin position="461"/>
        <end position="488"/>
    </location>
</feature>
<dbReference type="STRING" id="43151.W5JF95"/>
<sequence>MQDFSLEIDPTSVCRFCLDHERPMELLFDLQFLPELVASLTQLEISFDDPFSKLICEQCGTLARSIFEFREKCIDSQRVQKEWMESRILEEDEQTSSTLKVGVEYIVCDEDDNRENDNQESLSVDAIEEQTINTLKVGVEYIVCDEDDNRENQENQELLSVDAVEGQTDSSLKVGVEYVVCHEEDEQGNENKDSLSDDEARLAELTIQMINDGEDERRLREEHGYDEEQIINMKTDPVDEVADDDELPKISKCPYCVNAYSSYELLGLHLNSHQRDQWHCPECDEVLEDKDEFIEHLRMHGGEAFKIPYEISIQQLQPDQENDLQVKQEEQIEHRIKAESTGTTKGQKRKRTKKPTQLVECGKRKHSDLQQTINQDRQTHLNTDSALNDAETTDEPSKGRRRKVFLCNVCGHNCKSASNLAVHLRRHNAQFVCHCSHCGKGFPRRADLTSHMRQHTGEKPFVCKTCGRGFTRKDKLTIHLRTHTGEKPYSCPCGRSFAQRNDMKIHQKRNTCGQNFDLSKLISPKVSICVVSPPSSP</sequence>
<dbReference type="AlphaFoldDB" id="W5JF95"/>
<keyword evidence="6" id="KW-0805">Transcription regulation</keyword>
<feature type="binding site" evidence="11">
    <location>
        <position position="14"/>
    </location>
    <ligand>
        <name>Zn(2+)</name>
        <dbReference type="ChEBI" id="CHEBI:29105"/>
    </ligand>
</feature>
<dbReference type="VEuPathDB" id="VectorBase:ADAC006782"/>
<dbReference type="PROSITE" id="PS51915">
    <property type="entry name" value="ZAD"/>
    <property type="match status" value="1"/>
</dbReference>
<name>W5JF95_ANODA</name>
<dbReference type="GO" id="GO:0008270">
    <property type="term" value="F:zinc ion binding"/>
    <property type="evidence" value="ECO:0007669"/>
    <property type="project" value="UniProtKB-UniRule"/>
</dbReference>
<keyword evidence="17" id="KW-1185">Reference proteome</keyword>
<evidence type="ECO:0000256" key="2">
    <source>
        <dbReference type="ARBA" id="ARBA00022723"/>
    </source>
</evidence>
<evidence type="ECO:0000256" key="8">
    <source>
        <dbReference type="ARBA" id="ARBA00023163"/>
    </source>
</evidence>
<reference evidence="15" key="2">
    <citation type="submission" date="2010-05" db="EMBL/GenBank/DDBJ databases">
        <authorList>
            <person name="Almeida L.G."/>
            <person name="Nicolas M.F."/>
            <person name="Souza R.C."/>
            <person name="Vasconcelos A.T.R."/>
        </authorList>
    </citation>
    <scope>NUCLEOTIDE SEQUENCE</scope>
</reference>
<keyword evidence="8" id="KW-0804">Transcription</keyword>
<feature type="domain" description="C2H2-type" evidence="13">
    <location>
        <begin position="278"/>
        <end position="305"/>
    </location>
</feature>
<evidence type="ECO:0008006" key="18">
    <source>
        <dbReference type="Google" id="ProtNLM"/>
    </source>
</evidence>
<comment type="subcellular location">
    <subcellularLocation>
        <location evidence="1">Nucleus</location>
    </subcellularLocation>
</comment>
<keyword evidence="9" id="KW-0539">Nucleus</keyword>
<dbReference type="PROSITE" id="PS50157">
    <property type="entry name" value="ZINC_FINGER_C2H2_2"/>
    <property type="match status" value="4"/>
</dbReference>
<dbReference type="Pfam" id="PF00096">
    <property type="entry name" value="zf-C2H2"/>
    <property type="match status" value="4"/>
</dbReference>
<keyword evidence="4 10" id="KW-0863">Zinc-finger</keyword>
<dbReference type="VEuPathDB" id="VectorBase:ADAR2_005254"/>
<keyword evidence="7" id="KW-0238">DNA-binding</keyword>
<organism evidence="15">
    <name type="scientific">Anopheles darlingi</name>
    <name type="common">Mosquito</name>
    <dbReference type="NCBI Taxonomy" id="43151"/>
    <lineage>
        <taxon>Eukaryota</taxon>
        <taxon>Metazoa</taxon>
        <taxon>Ecdysozoa</taxon>
        <taxon>Arthropoda</taxon>
        <taxon>Hexapoda</taxon>
        <taxon>Insecta</taxon>
        <taxon>Pterygota</taxon>
        <taxon>Neoptera</taxon>
        <taxon>Endopterygota</taxon>
        <taxon>Diptera</taxon>
        <taxon>Nematocera</taxon>
        <taxon>Culicoidea</taxon>
        <taxon>Culicidae</taxon>
        <taxon>Anophelinae</taxon>
        <taxon>Anopheles</taxon>
    </lineage>
</organism>
<dbReference type="InterPro" id="IPR036236">
    <property type="entry name" value="Znf_C2H2_sf"/>
</dbReference>
<dbReference type="FunFam" id="3.30.160.60:FF:000145">
    <property type="entry name" value="Zinc finger protein 574"/>
    <property type="match status" value="1"/>
</dbReference>
<feature type="region of interest" description="Disordered" evidence="12">
    <location>
        <begin position="333"/>
        <end position="398"/>
    </location>
</feature>